<evidence type="ECO:0000256" key="9">
    <source>
        <dbReference type="ARBA" id="ARBA00049535"/>
    </source>
</evidence>
<evidence type="ECO:0000256" key="5">
    <source>
        <dbReference type="ARBA" id="ARBA00022727"/>
    </source>
</evidence>
<name>A0A1R1YU22_9FUNG</name>
<dbReference type="Pfam" id="PF14572">
    <property type="entry name" value="Pribosyl_synth"/>
    <property type="match status" value="1"/>
</dbReference>
<dbReference type="GO" id="GO:0006164">
    <property type="term" value="P:purine nucleotide biosynthetic process"/>
    <property type="evidence" value="ECO:0007669"/>
    <property type="project" value="TreeGrafter"/>
</dbReference>
<keyword evidence="8" id="KW-0067">ATP-binding</keyword>
<comment type="catalytic activity">
    <reaction evidence="9">
        <text>D-ribose 5-phosphate + ATP = 5-phospho-alpha-D-ribose 1-diphosphate + AMP + H(+)</text>
        <dbReference type="Rhea" id="RHEA:15609"/>
        <dbReference type="ChEBI" id="CHEBI:15378"/>
        <dbReference type="ChEBI" id="CHEBI:30616"/>
        <dbReference type="ChEBI" id="CHEBI:58017"/>
        <dbReference type="ChEBI" id="CHEBI:78346"/>
        <dbReference type="ChEBI" id="CHEBI:456215"/>
        <dbReference type="EC" id="2.7.6.1"/>
    </reaction>
</comment>
<dbReference type="Proteomes" id="UP000187429">
    <property type="component" value="Unassembled WGS sequence"/>
</dbReference>
<dbReference type="Gene3D" id="3.40.50.2020">
    <property type="match status" value="1"/>
</dbReference>
<dbReference type="SUPFAM" id="SSF53271">
    <property type="entry name" value="PRTase-like"/>
    <property type="match status" value="1"/>
</dbReference>
<evidence type="ECO:0000313" key="11">
    <source>
        <dbReference type="EMBL" id="OMJ30381.1"/>
    </source>
</evidence>
<comment type="similarity">
    <text evidence="2">Belongs to the ribose-phosphate pyrophosphokinase family.</text>
</comment>
<dbReference type="GO" id="GO:0004749">
    <property type="term" value="F:ribose phosphate diphosphokinase activity"/>
    <property type="evidence" value="ECO:0007669"/>
    <property type="project" value="UniProtKB-EC"/>
</dbReference>
<dbReference type="AlphaFoldDB" id="A0A1R1YU22"/>
<dbReference type="Pfam" id="PF13793">
    <property type="entry name" value="Pribosyltran_N"/>
    <property type="match status" value="1"/>
</dbReference>
<keyword evidence="7 11" id="KW-0418">Kinase</keyword>
<dbReference type="GO" id="GO:0016301">
    <property type="term" value="F:kinase activity"/>
    <property type="evidence" value="ECO:0007669"/>
    <property type="project" value="UniProtKB-KW"/>
</dbReference>
<comment type="pathway">
    <text evidence="1">Metabolic intermediate biosynthesis; 5-phospho-alpha-D-ribose 1-diphosphate biosynthesis; 5-phospho-alpha-D-ribose 1-diphosphate from D-ribose 5-phosphate (route I): step 1/1.</text>
</comment>
<dbReference type="EMBL" id="LSSM01000019">
    <property type="protein sequence ID" value="OMJ30381.1"/>
    <property type="molecule type" value="Genomic_DNA"/>
</dbReference>
<gene>
    <name evidence="11" type="ORF">AYI69_g85</name>
</gene>
<keyword evidence="4" id="KW-0808">Transferase</keyword>
<protein>
    <recommendedName>
        <fullName evidence="3">ribose-phosphate diphosphokinase</fullName>
        <ecNumber evidence="3">2.7.6.1</ecNumber>
    </recommendedName>
</protein>
<evidence type="ECO:0000256" key="6">
    <source>
        <dbReference type="ARBA" id="ARBA00022741"/>
    </source>
</evidence>
<evidence type="ECO:0000256" key="1">
    <source>
        <dbReference type="ARBA" id="ARBA00004996"/>
    </source>
</evidence>
<organism evidence="11 12">
    <name type="scientific">Smittium culicis</name>
    <dbReference type="NCBI Taxonomy" id="133412"/>
    <lineage>
        <taxon>Eukaryota</taxon>
        <taxon>Fungi</taxon>
        <taxon>Fungi incertae sedis</taxon>
        <taxon>Zoopagomycota</taxon>
        <taxon>Kickxellomycotina</taxon>
        <taxon>Harpellomycetes</taxon>
        <taxon>Harpellales</taxon>
        <taxon>Legeriomycetaceae</taxon>
        <taxon>Smittium</taxon>
    </lineage>
</organism>
<evidence type="ECO:0000256" key="8">
    <source>
        <dbReference type="ARBA" id="ARBA00022840"/>
    </source>
</evidence>
<proteinExistence type="inferred from homology"/>
<comment type="caution">
    <text evidence="11">The sequence shown here is derived from an EMBL/GenBank/DDBJ whole genome shotgun (WGS) entry which is preliminary data.</text>
</comment>
<dbReference type="InterPro" id="IPR000836">
    <property type="entry name" value="PRTase_dom"/>
</dbReference>
<keyword evidence="12" id="KW-1185">Reference proteome</keyword>
<evidence type="ECO:0000256" key="3">
    <source>
        <dbReference type="ARBA" id="ARBA00013247"/>
    </source>
</evidence>
<feature type="domain" description="Ribose-phosphate pyrophosphokinase N-terminal" evidence="10">
    <location>
        <begin position="5"/>
        <end position="65"/>
    </location>
</feature>
<evidence type="ECO:0000259" key="10">
    <source>
        <dbReference type="Pfam" id="PF13793"/>
    </source>
</evidence>
<dbReference type="SMART" id="SM01400">
    <property type="entry name" value="Pribosyltran_N"/>
    <property type="match status" value="1"/>
</dbReference>
<evidence type="ECO:0000256" key="2">
    <source>
        <dbReference type="ARBA" id="ARBA00006478"/>
    </source>
</evidence>
<dbReference type="InterPro" id="IPR029057">
    <property type="entry name" value="PRTase-like"/>
</dbReference>
<evidence type="ECO:0000256" key="4">
    <source>
        <dbReference type="ARBA" id="ARBA00022679"/>
    </source>
</evidence>
<dbReference type="GO" id="GO:0000287">
    <property type="term" value="F:magnesium ion binding"/>
    <property type="evidence" value="ECO:0007669"/>
    <property type="project" value="InterPro"/>
</dbReference>
<dbReference type="GO" id="GO:0006015">
    <property type="term" value="P:5-phosphoribose 1-diphosphate biosynthetic process"/>
    <property type="evidence" value="ECO:0007669"/>
    <property type="project" value="TreeGrafter"/>
</dbReference>
<dbReference type="GO" id="GO:0005737">
    <property type="term" value="C:cytoplasm"/>
    <property type="evidence" value="ECO:0007669"/>
    <property type="project" value="TreeGrafter"/>
</dbReference>
<evidence type="ECO:0000256" key="7">
    <source>
        <dbReference type="ARBA" id="ARBA00022777"/>
    </source>
</evidence>
<dbReference type="GO" id="GO:0005524">
    <property type="term" value="F:ATP binding"/>
    <property type="evidence" value="ECO:0007669"/>
    <property type="project" value="UniProtKB-KW"/>
</dbReference>
<dbReference type="EC" id="2.7.6.1" evidence="3"/>
<dbReference type="GO" id="GO:0002189">
    <property type="term" value="C:ribose phosphate diphosphokinase complex"/>
    <property type="evidence" value="ECO:0007669"/>
    <property type="project" value="TreeGrafter"/>
</dbReference>
<keyword evidence="6" id="KW-0547">Nucleotide-binding</keyword>
<dbReference type="CDD" id="cd06223">
    <property type="entry name" value="PRTases_typeI"/>
    <property type="match status" value="1"/>
</dbReference>
<dbReference type="OrthoDB" id="413572at2759"/>
<sequence length="199" mass="21237">MKDLALISGSSHPSLAKGIADHLGIELLPVNLGKFSNQETSVEVAQSVRNKHIYIIQSAAASICNKLGLGFALIHQESNTNSDGSGSMGLVGAVSGRVAIIMDDILDTGKTLKVASEMLRAHGAIKIYAIVIHGLFTMDSIKIINSSCIDSIACTNTVPQDDNLKKCPKLCIIDVSNILAETIRRSFNGESVSHLFVYE</sequence>
<reference evidence="12" key="1">
    <citation type="submission" date="2017-01" db="EMBL/GenBank/DDBJ databases">
        <authorList>
            <person name="Wang Y."/>
            <person name="White M."/>
            <person name="Kvist S."/>
            <person name="Moncalvo J.-M."/>
        </authorList>
    </citation>
    <scope>NUCLEOTIDE SEQUENCE [LARGE SCALE GENOMIC DNA]</scope>
    <source>
        <strain evidence="12">ID-206-W2</strain>
    </source>
</reference>
<dbReference type="InterPro" id="IPR005946">
    <property type="entry name" value="Rib-P_diPkinase"/>
</dbReference>
<dbReference type="InterPro" id="IPR029099">
    <property type="entry name" value="Pribosyltran_N"/>
</dbReference>
<dbReference type="PANTHER" id="PTHR10210">
    <property type="entry name" value="RIBOSE-PHOSPHATE DIPHOSPHOKINASE FAMILY MEMBER"/>
    <property type="match status" value="1"/>
</dbReference>
<dbReference type="FunFam" id="3.40.50.2020:FF:000014">
    <property type="entry name" value="Ribose-phosphate pyrophosphokinase 1"/>
    <property type="match status" value="1"/>
</dbReference>
<dbReference type="PANTHER" id="PTHR10210:SF32">
    <property type="entry name" value="RIBOSE-PHOSPHATE PYROPHOSPHOKINASE 2"/>
    <property type="match status" value="1"/>
</dbReference>
<accession>A0A1R1YU22</accession>
<keyword evidence="5" id="KW-0545">Nucleotide biosynthesis</keyword>
<evidence type="ECO:0000313" key="12">
    <source>
        <dbReference type="Proteomes" id="UP000187429"/>
    </source>
</evidence>